<protein>
    <submittedName>
        <fullName evidence="3">Biotin--[acetyl-CoA-carboxylase] ligase</fullName>
        <ecNumber evidence="3">6.3.4.15</ecNumber>
    </submittedName>
</protein>
<reference evidence="3" key="1">
    <citation type="submission" date="2021-02" db="EMBL/GenBank/DDBJ databases">
        <title>Salinimicrobium sp. nov. isolated from seawater in Tongyeong, Republic of Korea.</title>
        <authorList>
            <person name="Lee S.-J."/>
        </authorList>
    </citation>
    <scope>NUCLEOTIDE SEQUENCE</scope>
    <source>
        <strain evidence="3">HN-2-9-2</strain>
    </source>
</reference>
<dbReference type="PANTHER" id="PTHR12835:SF5">
    <property type="entry name" value="BIOTIN--PROTEIN LIGASE"/>
    <property type="match status" value="1"/>
</dbReference>
<feature type="domain" description="BPL/LPL catalytic" evidence="2">
    <location>
        <begin position="1"/>
        <end position="177"/>
    </location>
</feature>
<dbReference type="PROSITE" id="PS51733">
    <property type="entry name" value="BPL_LPL_CATALYTIC"/>
    <property type="match status" value="1"/>
</dbReference>
<keyword evidence="4" id="KW-1185">Reference proteome</keyword>
<organism evidence="3 4">
    <name type="scientific">Salinimicrobium tongyeongense</name>
    <dbReference type="NCBI Taxonomy" id="2809707"/>
    <lineage>
        <taxon>Bacteria</taxon>
        <taxon>Pseudomonadati</taxon>
        <taxon>Bacteroidota</taxon>
        <taxon>Flavobacteriia</taxon>
        <taxon>Flavobacteriales</taxon>
        <taxon>Flavobacteriaceae</taxon>
        <taxon>Salinimicrobium</taxon>
    </lineage>
</organism>
<evidence type="ECO:0000259" key="2">
    <source>
        <dbReference type="PROSITE" id="PS51733"/>
    </source>
</evidence>
<dbReference type="PANTHER" id="PTHR12835">
    <property type="entry name" value="BIOTIN PROTEIN LIGASE"/>
    <property type="match status" value="1"/>
</dbReference>
<dbReference type="Gene3D" id="3.30.930.10">
    <property type="entry name" value="Bira Bifunctional Protein, Domain 2"/>
    <property type="match status" value="1"/>
</dbReference>
<dbReference type="InterPro" id="IPR004408">
    <property type="entry name" value="Biotin_CoA_COase_ligase"/>
</dbReference>
<dbReference type="EC" id="6.3.4.15" evidence="3"/>
<evidence type="ECO:0000313" key="3">
    <source>
        <dbReference type="EMBL" id="UZH54428.1"/>
    </source>
</evidence>
<name>A0ABY6NNK2_9FLAO</name>
<evidence type="ECO:0000313" key="4">
    <source>
        <dbReference type="Proteomes" id="UP001163981"/>
    </source>
</evidence>
<dbReference type="RefSeq" id="WP_265162747.1">
    <property type="nucleotide sequence ID" value="NZ_CP069620.1"/>
</dbReference>
<dbReference type="Pfam" id="PF03099">
    <property type="entry name" value="BPL_LplA_LipB"/>
    <property type="match status" value="1"/>
</dbReference>
<evidence type="ECO:0000256" key="1">
    <source>
        <dbReference type="ARBA" id="ARBA00022598"/>
    </source>
</evidence>
<accession>A0ABY6NNK2</accession>
<sequence>MHLIKVSAINSTNSFARELLKENPHLPLTCIVAKKQTQGRGQRGTTWSAEGGKNLTFSVFLPRPNISPVQQFVLSATIATSVISALEKFELPRLKVKWPNDILSANQKLAGILIENIISEGKVTGSIIGVGLNVNQEEFGGLPQAGSMKTVTGKEFRLEEVLDVVLRELEKGFSELSEENSEEILNTYKNALFRRLVPSTFRDAQGSLFTGMILDVSPSGKLRVQREEKEEVTEFDLKEVSLCY</sequence>
<dbReference type="InterPro" id="IPR045864">
    <property type="entry name" value="aa-tRNA-synth_II/BPL/LPL"/>
</dbReference>
<proteinExistence type="predicted"/>
<dbReference type="CDD" id="cd16442">
    <property type="entry name" value="BPL"/>
    <property type="match status" value="1"/>
</dbReference>
<dbReference type="SUPFAM" id="SSF55681">
    <property type="entry name" value="Class II aaRS and biotin synthetases"/>
    <property type="match status" value="1"/>
</dbReference>
<dbReference type="NCBIfam" id="TIGR00121">
    <property type="entry name" value="birA_ligase"/>
    <property type="match status" value="1"/>
</dbReference>
<dbReference type="InterPro" id="IPR004143">
    <property type="entry name" value="BPL_LPL_catalytic"/>
</dbReference>
<gene>
    <name evidence="3" type="ORF">JRG66_10575</name>
</gene>
<dbReference type="Proteomes" id="UP001163981">
    <property type="component" value="Chromosome"/>
</dbReference>
<dbReference type="GO" id="GO:0004077">
    <property type="term" value="F:biotin--[biotin carboxyl-carrier protein] ligase activity"/>
    <property type="evidence" value="ECO:0007669"/>
    <property type="project" value="UniProtKB-EC"/>
</dbReference>
<dbReference type="EMBL" id="CP069620">
    <property type="protein sequence ID" value="UZH54428.1"/>
    <property type="molecule type" value="Genomic_DNA"/>
</dbReference>
<keyword evidence="1 3" id="KW-0436">Ligase</keyword>